<dbReference type="Pfam" id="PF00583">
    <property type="entry name" value="Acetyltransf_1"/>
    <property type="match status" value="1"/>
</dbReference>
<accession>A0A8R1YI87</accession>
<dbReference type="FunFam" id="3.40.630.30:FF:000064">
    <property type="entry name" value="GNAT family acetyltransferase"/>
    <property type="match status" value="1"/>
</dbReference>
<sequence length="442" mass="50425">MPNFPSFIDCIFEMPLRVATKDDIPDLFDMLVELAIFEKLDHEVHISREQFGRDFEDGCFRGFIVIDDETERPAGMVLYHYTYDCWKGKTMSMDELIVRPEYRQKRYGKLLWAAVAQVAKEREVSHIMWDVLDWNKGVMRLQRGASWSAMLLEREAAIARGVQPHDRAFWYMPKLDRLSPNASAAFSLSYLDQDTQQFLDDSLATTESMCLQMWYSLASTVLSLIFTKTNINGLLGRGGMFLFSTDHIANFLDLPAEWTSKGHKMLDLGSGDGGVTRHLAVLYDEVHVTEMSTMMQWRLRQRGYTVVDAHAWDQGPERYSLISALNLLDRHFSPRLLLSQLHKKALDSRCDVLLSLVLPIRPYVEFHPNGTSARPDQYLAVAGHSLEEQVSSLVDCEFRLAGFEPFYRLDDVLFRLRPVAGSTVGDGVSTDGGYSNAVHNEL</sequence>
<reference evidence="5" key="1">
    <citation type="journal article" date="2008" name="Nat. Genet.">
        <title>The Pristionchus pacificus genome provides a unique perspective on nematode lifestyle and parasitism.</title>
        <authorList>
            <person name="Dieterich C."/>
            <person name="Clifton S.W."/>
            <person name="Schuster L.N."/>
            <person name="Chinwalla A."/>
            <person name="Delehaunty K."/>
            <person name="Dinkelacker I."/>
            <person name="Fulton L."/>
            <person name="Fulton R."/>
            <person name="Godfrey J."/>
            <person name="Minx P."/>
            <person name="Mitreva M."/>
            <person name="Roeseler W."/>
            <person name="Tian H."/>
            <person name="Witte H."/>
            <person name="Yang S.P."/>
            <person name="Wilson R.K."/>
            <person name="Sommer R.J."/>
        </authorList>
    </citation>
    <scope>NUCLEOTIDE SEQUENCE [LARGE SCALE GENOMIC DNA]</scope>
    <source>
        <strain evidence="5">PS312</strain>
    </source>
</reference>
<evidence type="ECO:0000313" key="5">
    <source>
        <dbReference type="Proteomes" id="UP000005239"/>
    </source>
</evidence>
<evidence type="ECO:0000256" key="1">
    <source>
        <dbReference type="ARBA" id="ARBA00008694"/>
    </source>
</evidence>
<evidence type="ECO:0000256" key="2">
    <source>
        <dbReference type="ARBA" id="ARBA00022679"/>
    </source>
</evidence>
<dbReference type="PROSITE" id="PS51186">
    <property type="entry name" value="GNAT"/>
    <property type="match status" value="1"/>
</dbReference>
<dbReference type="InterPro" id="IPR007884">
    <property type="entry name" value="METL9"/>
</dbReference>
<evidence type="ECO:0000256" key="3">
    <source>
        <dbReference type="ARBA" id="ARBA00023315"/>
    </source>
</evidence>
<dbReference type="Gene3D" id="3.40.630.30">
    <property type="match status" value="1"/>
</dbReference>
<dbReference type="Pfam" id="PF05219">
    <property type="entry name" value="DREV"/>
    <property type="match status" value="1"/>
</dbReference>
<organism evidence="4 5">
    <name type="scientific">Pristionchus pacificus</name>
    <name type="common">Parasitic nematode worm</name>
    <dbReference type="NCBI Taxonomy" id="54126"/>
    <lineage>
        <taxon>Eukaryota</taxon>
        <taxon>Metazoa</taxon>
        <taxon>Ecdysozoa</taxon>
        <taxon>Nematoda</taxon>
        <taxon>Chromadorea</taxon>
        <taxon>Rhabditida</taxon>
        <taxon>Rhabditina</taxon>
        <taxon>Diplogasteromorpha</taxon>
        <taxon>Diplogasteroidea</taxon>
        <taxon>Neodiplogasteridae</taxon>
        <taxon>Pristionchus</taxon>
    </lineage>
</organism>
<dbReference type="SUPFAM" id="SSF55729">
    <property type="entry name" value="Acyl-CoA N-acyltransferases (Nat)"/>
    <property type="match status" value="1"/>
</dbReference>
<gene>
    <name evidence="4" type="primary">WBGene00114077</name>
</gene>
<dbReference type="InterPro" id="IPR000182">
    <property type="entry name" value="GNAT_dom"/>
</dbReference>
<dbReference type="EnsemblMetazoa" id="PPA24523.1">
    <property type="protein sequence ID" value="PPA24523.1"/>
    <property type="gene ID" value="WBGene00114077"/>
</dbReference>
<reference evidence="4" key="2">
    <citation type="submission" date="2022-06" db="UniProtKB">
        <authorList>
            <consortium name="EnsemblMetazoa"/>
        </authorList>
    </citation>
    <scope>IDENTIFICATION</scope>
    <source>
        <strain evidence="4">PS312</strain>
    </source>
</reference>
<dbReference type="GO" id="GO:0106370">
    <property type="term" value="F:protein-L-histidine N-pros-methyltransferase activity"/>
    <property type="evidence" value="ECO:0007669"/>
    <property type="project" value="InterPro"/>
</dbReference>
<evidence type="ECO:0000313" key="4">
    <source>
        <dbReference type="EnsemblMetazoa" id="PPA24523.1"/>
    </source>
</evidence>
<dbReference type="Proteomes" id="UP000005239">
    <property type="component" value="Unassembled WGS sequence"/>
</dbReference>
<dbReference type="GO" id="GO:0016747">
    <property type="term" value="F:acyltransferase activity, transferring groups other than amino-acyl groups"/>
    <property type="evidence" value="ECO:0007669"/>
    <property type="project" value="InterPro"/>
</dbReference>
<name>A0A2A6CG34_PRIPA</name>
<dbReference type="AlphaFoldDB" id="A0A2A6CG34"/>
<dbReference type="PANTHER" id="PTHR12890:SF0">
    <property type="entry name" value="PROTEIN-L-HISTIDINE N-PROS-METHYLTRANSFERASE"/>
    <property type="match status" value="1"/>
</dbReference>
<dbReference type="InterPro" id="IPR016181">
    <property type="entry name" value="Acyl_CoA_acyltransferase"/>
</dbReference>
<keyword evidence="2" id="KW-0808">Transferase</keyword>
<protein>
    <submittedName>
        <fullName evidence="4">Acetyltransferase</fullName>
    </submittedName>
</protein>
<keyword evidence="5" id="KW-1185">Reference proteome</keyword>
<dbReference type="SUPFAM" id="SSF53335">
    <property type="entry name" value="S-adenosyl-L-methionine-dependent methyltransferases"/>
    <property type="match status" value="1"/>
</dbReference>
<dbReference type="PANTHER" id="PTHR12890">
    <property type="entry name" value="DREV PROTEIN"/>
    <property type="match status" value="1"/>
</dbReference>
<accession>A0A2A6CG34</accession>
<dbReference type="CDD" id="cd04301">
    <property type="entry name" value="NAT_SF"/>
    <property type="match status" value="1"/>
</dbReference>
<proteinExistence type="inferred from homology"/>
<keyword evidence="3" id="KW-0012">Acyltransferase</keyword>
<dbReference type="Gene3D" id="3.40.50.150">
    <property type="entry name" value="Vaccinia Virus protein VP39"/>
    <property type="match status" value="1"/>
</dbReference>
<dbReference type="InterPro" id="IPR029063">
    <property type="entry name" value="SAM-dependent_MTases_sf"/>
</dbReference>
<comment type="similarity">
    <text evidence="1">Belongs to the acetyltransferase family.</text>
</comment>